<evidence type="ECO:0000313" key="3">
    <source>
        <dbReference type="EMBL" id="KXB38055.1"/>
    </source>
</evidence>
<dbReference type="Pfam" id="PF00188">
    <property type="entry name" value="CAP"/>
    <property type="match status" value="1"/>
</dbReference>
<comment type="caution">
    <text evidence="3">The sequence shown here is derived from an EMBL/GenBank/DDBJ whole genome shotgun (WGS) entry which is preliminary data.</text>
</comment>
<reference evidence="3 4" key="1">
    <citation type="submission" date="2016-01" db="EMBL/GenBank/DDBJ databases">
        <authorList>
            <person name="Oliw E.H."/>
        </authorList>
    </citation>
    <scope>NUCLEOTIDE SEQUENCE [LARGE SCALE GENOMIC DNA]</scope>
    <source>
        <strain evidence="3 4">KA00635</strain>
    </source>
</reference>
<evidence type="ECO:0000313" key="4">
    <source>
        <dbReference type="Proteomes" id="UP000070422"/>
    </source>
</evidence>
<dbReference type="PATRIC" id="fig|87541.4.peg.215"/>
<dbReference type="InterPro" id="IPR035940">
    <property type="entry name" value="CAP_sf"/>
</dbReference>
<proteinExistence type="predicted"/>
<dbReference type="CDD" id="cd05379">
    <property type="entry name" value="CAP_bacterial"/>
    <property type="match status" value="1"/>
</dbReference>
<evidence type="ECO:0000259" key="2">
    <source>
        <dbReference type="Pfam" id="PF00188"/>
    </source>
</evidence>
<dbReference type="SUPFAM" id="SSF55797">
    <property type="entry name" value="PR-1-like"/>
    <property type="match status" value="1"/>
</dbReference>
<feature type="region of interest" description="Disordered" evidence="1">
    <location>
        <begin position="1"/>
        <end position="41"/>
    </location>
</feature>
<accession>A0A133Y4K2</accession>
<name>A0A133Y4K2_9LACT</name>
<dbReference type="RefSeq" id="WP_060936384.1">
    <property type="nucleotide sequence ID" value="NZ_KQ959290.1"/>
</dbReference>
<dbReference type="InterPro" id="IPR014044">
    <property type="entry name" value="CAP_dom"/>
</dbReference>
<organism evidence="3 4">
    <name type="scientific">Aerococcus christensenii</name>
    <dbReference type="NCBI Taxonomy" id="87541"/>
    <lineage>
        <taxon>Bacteria</taxon>
        <taxon>Bacillati</taxon>
        <taxon>Bacillota</taxon>
        <taxon>Bacilli</taxon>
        <taxon>Lactobacillales</taxon>
        <taxon>Aerococcaceae</taxon>
        <taxon>Aerococcus</taxon>
    </lineage>
</organism>
<feature type="domain" description="SCP" evidence="2">
    <location>
        <begin position="1"/>
        <end position="128"/>
    </location>
</feature>
<protein>
    <submittedName>
        <fullName evidence="3">SCP-like protein</fullName>
    </submittedName>
</protein>
<dbReference type="OrthoDB" id="2325057at2"/>
<evidence type="ECO:0000256" key="1">
    <source>
        <dbReference type="SAM" id="MobiDB-lite"/>
    </source>
</evidence>
<dbReference type="Gene3D" id="3.40.33.10">
    <property type="entry name" value="CAP"/>
    <property type="match status" value="1"/>
</dbReference>
<sequence>MNRLRAENGLDPLQGDDALEATSESRASDVAGTDTNGELHHAVGGTAANAKAHGYTGESNDLVVENLASYSQSGEDFVSYVDPKQLGEDFVNQFYAERGFPDGNHRFNMLNPNFTRAGIGVKVEGNKVVMSQHISLQDSDLDYDKYKEYADWTDTHNVQSDDRTRGLDSLDDFLSRRSGANSYQYDAHK</sequence>
<dbReference type="Proteomes" id="UP000070422">
    <property type="component" value="Unassembled WGS sequence"/>
</dbReference>
<gene>
    <name evidence="3" type="ORF">HMPREF3187_00216</name>
</gene>
<dbReference type="AlphaFoldDB" id="A0A133Y4K2"/>
<dbReference type="EMBL" id="LSCQ01000013">
    <property type="protein sequence ID" value="KXB38055.1"/>
    <property type="molecule type" value="Genomic_DNA"/>
</dbReference>